<evidence type="ECO:0000256" key="3">
    <source>
        <dbReference type="ARBA" id="ARBA00008737"/>
    </source>
</evidence>
<keyword evidence="5 9" id="KW-0210">Decarboxylase</keyword>
<dbReference type="AlphaFoldDB" id="A0A537JFB6"/>
<dbReference type="GO" id="GO:0004425">
    <property type="term" value="F:indole-3-glycerol-phosphate synthase activity"/>
    <property type="evidence" value="ECO:0007669"/>
    <property type="project" value="UniProtKB-UniRule"/>
</dbReference>
<dbReference type="SUPFAM" id="SSF51366">
    <property type="entry name" value="Ribulose-phoshate binding barrel"/>
    <property type="match status" value="1"/>
</dbReference>
<dbReference type="Pfam" id="PF00218">
    <property type="entry name" value="IGPS"/>
    <property type="match status" value="1"/>
</dbReference>
<dbReference type="PANTHER" id="PTHR22854:SF2">
    <property type="entry name" value="INDOLE-3-GLYCEROL-PHOSPHATE SYNTHASE"/>
    <property type="match status" value="1"/>
</dbReference>
<dbReference type="InterPro" id="IPR013785">
    <property type="entry name" value="Aldolase_TIM"/>
</dbReference>
<gene>
    <name evidence="9 11" type="primary">trpC</name>
    <name evidence="11" type="ORF">E6H04_05945</name>
</gene>
<name>A0A537JFB6_9BACT</name>
<dbReference type="CDD" id="cd00331">
    <property type="entry name" value="IGPS"/>
    <property type="match status" value="1"/>
</dbReference>
<proteinExistence type="inferred from homology"/>
<dbReference type="UniPathway" id="UPA00035">
    <property type="reaction ID" value="UER00043"/>
</dbReference>
<reference evidence="11 12" key="1">
    <citation type="journal article" date="2019" name="Nat. Microbiol.">
        <title>Mediterranean grassland soil C-N compound turnover is dependent on rainfall and depth, and is mediated by genomically divergent microorganisms.</title>
        <authorList>
            <person name="Diamond S."/>
            <person name="Andeer P.F."/>
            <person name="Li Z."/>
            <person name="Crits-Christoph A."/>
            <person name="Burstein D."/>
            <person name="Anantharaman K."/>
            <person name="Lane K.R."/>
            <person name="Thomas B.C."/>
            <person name="Pan C."/>
            <person name="Northen T.R."/>
            <person name="Banfield J.F."/>
        </authorList>
    </citation>
    <scope>NUCLEOTIDE SEQUENCE [LARGE SCALE GENOMIC DNA]</scope>
    <source>
        <strain evidence="11">NP_7</strain>
    </source>
</reference>
<dbReference type="FunFam" id="3.20.20.70:FF:000024">
    <property type="entry name" value="Indole-3-glycerol phosphate synthase"/>
    <property type="match status" value="1"/>
</dbReference>
<dbReference type="InterPro" id="IPR045186">
    <property type="entry name" value="Indole-3-glycerol_P_synth"/>
</dbReference>
<comment type="catalytic activity">
    <reaction evidence="1 9">
        <text>1-(2-carboxyphenylamino)-1-deoxy-D-ribulose 5-phosphate + H(+) = (1S,2R)-1-C-(indol-3-yl)glycerol 3-phosphate + CO2 + H2O</text>
        <dbReference type="Rhea" id="RHEA:23476"/>
        <dbReference type="ChEBI" id="CHEBI:15377"/>
        <dbReference type="ChEBI" id="CHEBI:15378"/>
        <dbReference type="ChEBI" id="CHEBI:16526"/>
        <dbReference type="ChEBI" id="CHEBI:58613"/>
        <dbReference type="ChEBI" id="CHEBI:58866"/>
        <dbReference type="EC" id="4.1.1.48"/>
    </reaction>
</comment>
<evidence type="ECO:0000256" key="6">
    <source>
        <dbReference type="ARBA" id="ARBA00022822"/>
    </source>
</evidence>
<dbReference type="EC" id="4.1.1.48" evidence="9"/>
<comment type="pathway">
    <text evidence="2 9">Amino-acid biosynthesis; L-tryptophan biosynthesis; L-tryptophan from chorismate: step 4/5.</text>
</comment>
<dbReference type="GO" id="GO:0000162">
    <property type="term" value="P:L-tryptophan biosynthetic process"/>
    <property type="evidence" value="ECO:0007669"/>
    <property type="project" value="UniProtKB-UniRule"/>
</dbReference>
<evidence type="ECO:0000256" key="9">
    <source>
        <dbReference type="HAMAP-Rule" id="MF_00134"/>
    </source>
</evidence>
<dbReference type="NCBIfam" id="NF001377">
    <property type="entry name" value="PRK00278.2-4"/>
    <property type="match status" value="1"/>
</dbReference>
<evidence type="ECO:0000313" key="12">
    <source>
        <dbReference type="Proteomes" id="UP000320048"/>
    </source>
</evidence>
<evidence type="ECO:0000256" key="5">
    <source>
        <dbReference type="ARBA" id="ARBA00022793"/>
    </source>
</evidence>
<keyword evidence="8 9" id="KW-0456">Lyase</keyword>
<evidence type="ECO:0000256" key="4">
    <source>
        <dbReference type="ARBA" id="ARBA00022605"/>
    </source>
</evidence>
<keyword evidence="6 9" id="KW-0822">Tryptophan biosynthesis</keyword>
<dbReference type="GO" id="GO:0004640">
    <property type="term" value="F:phosphoribosylanthranilate isomerase activity"/>
    <property type="evidence" value="ECO:0007669"/>
    <property type="project" value="TreeGrafter"/>
</dbReference>
<dbReference type="EMBL" id="VBAO01000155">
    <property type="protein sequence ID" value="TMI81796.1"/>
    <property type="molecule type" value="Genomic_DNA"/>
</dbReference>
<evidence type="ECO:0000256" key="2">
    <source>
        <dbReference type="ARBA" id="ARBA00004696"/>
    </source>
</evidence>
<evidence type="ECO:0000259" key="10">
    <source>
        <dbReference type="Pfam" id="PF00218"/>
    </source>
</evidence>
<protein>
    <recommendedName>
        <fullName evidence="9">Indole-3-glycerol phosphate synthase</fullName>
        <shortName evidence="9">IGPS</shortName>
        <ecNumber evidence="9">4.1.1.48</ecNumber>
    </recommendedName>
</protein>
<dbReference type="InterPro" id="IPR011060">
    <property type="entry name" value="RibuloseP-bd_barrel"/>
</dbReference>
<dbReference type="Proteomes" id="UP000320048">
    <property type="component" value="Unassembled WGS sequence"/>
</dbReference>
<evidence type="ECO:0000313" key="11">
    <source>
        <dbReference type="EMBL" id="TMI81796.1"/>
    </source>
</evidence>
<dbReference type="PANTHER" id="PTHR22854">
    <property type="entry name" value="TRYPTOPHAN BIOSYNTHESIS PROTEIN"/>
    <property type="match status" value="1"/>
</dbReference>
<accession>A0A537JFB6</accession>
<evidence type="ECO:0000256" key="8">
    <source>
        <dbReference type="ARBA" id="ARBA00023239"/>
    </source>
</evidence>
<keyword evidence="4 9" id="KW-0028">Amino-acid biosynthesis</keyword>
<dbReference type="InterPro" id="IPR013798">
    <property type="entry name" value="Indole-3-glycerol_P_synth_dom"/>
</dbReference>
<comment type="caution">
    <text evidence="11">The sequence shown here is derived from an EMBL/GenBank/DDBJ whole genome shotgun (WGS) entry which is preliminary data.</text>
</comment>
<dbReference type="Gene3D" id="3.20.20.70">
    <property type="entry name" value="Aldolase class I"/>
    <property type="match status" value="1"/>
</dbReference>
<feature type="domain" description="Indole-3-glycerol phosphate synthase" evidence="10">
    <location>
        <begin position="7"/>
        <end position="258"/>
    </location>
</feature>
<dbReference type="HAMAP" id="MF_00134_B">
    <property type="entry name" value="IGPS_B"/>
    <property type="match status" value="1"/>
</dbReference>
<sequence>MRVTGVLREIVANKTQELADRRRRVPLDELRGRAAAAGPPRPFLAALRGPRIRLIAEVKGASPSAGAIRPEFDPAAIARGYEGAGAAAISVLTDARYFRGADAHLVEVRRAVGVPVLRKDFVIDPYQVYEARALGADAVLLIAAILSPAAVEDLQGLAHELGMAALVEVHAEADLRGALAARAPLVGINNRNLDTLEVTLEPARTLRPRIPEGITVVAESGIEARSQVEEMERLGMHAVLVGTALMRAPDPAARVRELLGIGR</sequence>
<keyword evidence="7 9" id="KW-0057">Aromatic amino acid biosynthesis</keyword>
<comment type="similarity">
    <text evidence="3 9">Belongs to the TrpC family.</text>
</comment>
<organism evidence="11 12">
    <name type="scientific">Candidatus Segetimicrobium genomatis</name>
    <dbReference type="NCBI Taxonomy" id="2569760"/>
    <lineage>
        <taxon>Bacteria</taxon>
        <taxon>Bacillati</taxon>
        <taxon>Candidatus Sysuimicrobiota</taxon>
        <taxon>Candidatus Sysuimicrobiia</taxon>
        <taxon>Candidatus Sysuimicrobiales</taxon>
        <taxon>Candidatus Segetimicrobiaceae</taxon>
        <taxon>Candidatus Segetimicrobium</taxon>
    </lineage>
</organism>
<evidence type="ECO:0000256" key="1">
    <source>
        <dbReference type="ARBA" id="ARBA00001633"/>
    </source>
</evidence>
<evidence type="ECO:0000256" key="7">
    <source>
        <dbReference type="ARBA" id="ARBA00023141"/>
    </source>
</evidence>